<evidence type="ECO:0000313" key="2">
    <source>
        <dbReference type="EMBL" id="BAL83897.1"/>
    </source>
</evidence>
<dbReference type="EMBL" id="AP012292">
    <property type="protein sequence ID" value="BAL83897.1"/>
    <property type="molecule type" value="Genomic_DNA"/>
</dbReference>
<dbReference type="InterPro" id="IPR000878">
    <property type="entry name" value="4pyrrol_Mease"/>
</dbReference>
<dbReference type="Pfam" id="PF00590">
    <property type="entry name" value="TP_methylase"/>
    <property type="match status" value="1"/>
</dbReference>
<feature type="domain" description="Tetrapyrrole methylase" evidence="1">
    <location>
        <begin position="3"/>
        <end position="206"/>
    </location>
</feature>
<organism evidence="2 3">
    <name type="scientific">Selenomonas ruminantium subsp. lactilytica (strain NBRC 103574 / TAM6421)</name>
    <dbReference type="NCBI Taxonomy" id="927704"/>
    <lineage>
        <taxon>Bacteria</taxon>
        <taxon>Bacillati</taxon>
        <taxon>Bacillota</taxon>
        <taxon>Negativicutes</taxon>
        <taxon>Selenomonadales</taxon>
        <taxon>Selenomonadaceae</taxon>
        <taxon>Selenomonas</taxon>
    </lineage>
</organism>
<dbReference type="PATRIC" id="fig|927704.6.peg.2268"/>
<evidence type="ECO:0000313" key="3">
    <source>
        <dbReference type="Proteomes" id="UP000007887"/>
    </source>
</evidence>
<dbReference type="Proteomes" id="UP000007887">
    <property type="component" value="Chromosome"/>
</dbReference>
<accession>I0GT10</accession>
<protein>
    <recommendedName>
        <fullName evidence="1">Tetrapyrrole methylase domain-containing protein</fullName>
    </recommendedName>
</protein>
<dbReference type="AlphaFoldDB" id="I0GT10"/>
<dbReference type="InterPro" id="IPR035996">
    <property type="entry name" value="4pyrrol_Methylase_sf"/>
</dbReference>
<dbReference type="GO" id="GO:0008168">
    <property type="term" value="F:methyltransferase activity"/>
    <property type="evidence" value="ECO:0007669"/>
    <property type="project" value="InterPro"/>
</dbReference>
<gene>
    <name evidence="2" type="ordered locus">SELR_21890</name>
</gene>
<dbReference type="KEGG" id="sri:SELR_21890"/>
<proteinExistence type="predicted"/>
<reference evidence="2 3" key="1">
    <citation type="submission" date="2011-10" db="EMBL/GenBank/DDBJ databases">
        <title>Whole genome sequence of Selenomonas ruminantium subsp. lactilytica TAM6421.</title>
        <authorList>
            <person name="Oguchi A."/>
            <person name="Ankai A."/>
            <person name="Kaneko J."/>
            <person name="Yamada-Narita S."/>
            <person name="Fukui S."/>
            <person name="Takahashi M."/>
            <person name="Onodera T."/>
            <person name="Kojima S."/>
            <person name="Fushimi T."/>
            <person name="Abe N."/>
            <person name="Kamio Y."/>
            <person name="Yamazaki S."/>
            <person name="Fujita N."/>
        </authorList>
    </citation>
    <scope>NUCLEOTIDE SEQUENCE [LARGE SCALE GENOMIC DNA]</scope>
    <source>
        <strain evidence="3">NBRC 103574 / TAM6421</strain>
    </source>
</reference>
<dbReference type="Gene3D" id="3.40.1010.10">
    <property type="entry name" value="Cobalt-precorrin-4 Transmethylase, Domain 1"/>
    <property type="match status" value="1"/>
</dbReference>
<dbReference type="eggNOG" id="COG3956">
    <property type="taxonomic scope" value="Bacteria"/>
</dbReference>
<sequence>MAKITVLGLGPGHAGLITRESWTIMEQARNLILRTKIHPTVEALDKAGMKYTTYDGFYEEAADFESLYRGIATDLLKKAEEVGELVYVVPGSPLVAERTVVLLRDMAKDTSVEVDIRPGMSFVEVMYTRLGIDPVEGLTILDALDIETLREAPAQSLIVTQVYSQPIASDAKLMLMDLYPDEYEITYIHNLAMEDESIRQIPLYELDRQLDLDHLTSLYIRPLQKKSAE</sequence>
<dbReference type="HOGENOM" id="CLU_038356_1_1_9"/>
<dbReference type="InterPro" id="IPR014777">
    <property type="entry name" value="4pyrrole_Mease_sub1"/>
</dbReference>
<dbReference type="RefSeq" id="WP_014425324.1">
    <property type="nucleotide sequence ID" value="NC_017068.1"/>
</dbReference>
<evidence type="ECO:0000259" key="1">
    <source>
        <dbReference type="Pfam" id="PF00590"/>
    </source>
</evidence>
<name>I0GT10_SELRL</name>
<dbReference type="OrthoDB" id="9808939at2"/>
<dbReference type="InterPro" id="IPR035013">
    <property type="entry name" value="YabN_N"/>
</dbReference>
<dbReference type="CDD" id="cd11723">
    <property type="entry name" value="YabN_N_like"/>
    <property type="match status" value="1"/>
</dbReference>
<dbReference type="SUPFAM" id="SSF53790">
    <property type="entry name" value="Tetrapyrrole methylase"/>
    <property type="match status" value="1"/>
</dbReference>